<feature type="region of interest" description="Disordered" evidence="2">
    <location>
        <begin position="1"/>
        <end position="112"/>
    </location>
</feature>
<dbReference type="AlphaFoldDB" id="A0A5N5D6L2"/>
<name>A0A5N5D6L2_9PEZI</name>
<feature type="compositionally biased region" description="Acidic residues" evidence="2">
    <location>
        <begin position="409"/>
        <end position="420"/>
    </location>
</feature>
<feature type="compositionally biased region" description="Basic residues" evidence="2">
    <location>
        <begin position="428"/>
        <end position="437"/>
    </location>
</feature>
<feature type="compositionally biased region" description="Gly residues" evidence="2">
    <location>
        <begin position="307"/>
        <end position="316"/>
    </location>
</feature>
<feature type="compositionally biased region" description="Pro residues" evidence="2">
    <location>
        <begin position="9"/>
        <end position="33"/>
    </location>
</feature>
<feature type="region of interest" description="Disordered" evidence="2">
    <location>
        <begin position="239"/>
        <end position="593"/>
    </location>
</feature>
<evidence type="ECO:0000256" key="1">
    <source>
        <dbReference type="SAM" id="Coils"/>
    </source>
</evidence>
<feature type="region of interest" description="Disordered" evidence="2">
    <location>
        <begin position="131"/>
        <end position="159"/>
    </location>
</feature>
<feature type="compositionally biased region" description="Basic and acidic residues" evidence="2">
    <location>
        <begin position="453"/>
        <end position="469"/>
    </location>
</feature>
<evidence type="ECO:0000256" key="2">
    <source>
        <dbReference type="SAM" id="MobiDB-lite"/>
    </source>
</evidence>
<dbReference type="EMBL" id="VCHE01000063">
    <property type="protein sequence ID" value="KAB2573205.1"/>
    <property type="molecule type" value="Genomic_DNA"/>
</dbReference>
<evidence type="ECO:0000313" key="3">
    <source>
        <dbReference type="EMBL" id="KAB2573205.1"/>
    </source>
</evidence>
<organism evidence="3 4">
    <name type="scientific">Lasiodiplodia theobromae</name>
    <dbReference type="NCBI Taxonomy" id="45133"/>
    <lineage>
        <taxon>Eukaryota</taxon>
        <taxon>Fungi</taxon>
        <taxon>Dikarya</taxon>
        <taxon>Ascomycota</taxon>
        <taxon>Pezizomycotina</taxon>
        <taxon>Dothideomycetes</taxon>
        <taxon>Dothideomycetes incertae sedis</taxon>
        <taxon>Botryosphaeriales</taxon>
        <taxon>Botryosphaeriaceae</taxon>
        <taxon>Lasiodiplodia</taxon>
    </lineage>
</organism>
<feature type="compositionally biased region" description="Gly residues" evidence="2">
    <location>
        <begin position="362"/>
        <end position="382"/>
    </location>
</feature>
<feature type="compositionally biased region" description="Gly residues" evidence="2">
    <location>
        <begin position="322"/>
        <end position="345"/>
    </location>
</feature>
<feature type="compositionally biased region" description="Gly residues" evidence="2">
    <location>
        <begin position="264"/>
        <end position="276"/>
    </location>
</feature>
<feature type="coiled-coil region" evidence="1">
    <location>
        <begin position="173"/>
        <end position="200"/>
    </location>
</feature>
<feature type="compositionally biased region" description="Low complexity" evidence="2">
    <location>
        <begin position="526"/>
        <end position="537"/>
    </location>
</feature>
<keyword evidence="4" id="KW-1185">Reference proteome</keyword>
<accession>A0A5N5D6L2</accession>
<keyword evidence="1" id="KW-0175">Coiled coil</keyword>
<reference evidence="3 4" key="1">
    <citation type="journal article" date="2019" name="Sci. Rep.">
        <title>A multi-omics analysis of the grapevine pathogen Lasiodiplodia theobromae reveals that temperature affects the expression of virulence- and pathogenicity-related genes.</title>
        <authorList>
            <person name="Felix C."/>
            <person name="Meneses R."/>
            <person name="Goncalves M.F.M."/>
            <person name="Tilleman L."/>
            <person name="Duarte A.S."/>
            <person name="Jorrin-Novo J.V."/>
            <person name="Van de Peer Y."/>
            <person name="Deforce D."/>
            <person name="Van Nieuwerburgh F."/>
            <person name="Esteves A.C."/>
            <person name="Alves A."/>
        </authorList>
    </citation>
    <scope>NUCLEOTIDE SEQUENCE [LARGE SCALE GENOMIC DNA]</scope>
    <source>
        <strain evidence="3 4">LA-SOL3</strain>
    </source>
</reference>
<feature type="compositionally biased region" description="Basic residues" evidence="2">
    <location>
        <begin position="488"/>
        <end position="499"/>
    </location>
</feature>
<feature type="compositionally biased region" description="Low complexity" evidence="2">
    <location>
        <begin position="248"/>
        <end position="263"/>
    </location>
</feature>
<protein>
    <submittedName>
        <fullName evidence="3">Uncharacterized protein</fullName>
    </submittedName>
</protein>
<feature type="compositionally biased region" description="Gly residues" evidence="2">
    <location>
        <begin position="290"/>
        <end position="300"/>
    </location>
</feature>
<comment type="caution">
    <text evidence="3">The sequence shown here is derived from an EMBL/GenBank/DDBJ whole genome shotgun (WGS) entry which is preliminary data.</text>
</comment>
<dbReference type="Proteomes" id="UP000325902">
    <property type="component" value="Unassembled WGS sequence"/>
</dbReference>
<feature type="region of interest" description="Disordered" evidence="2">
    <location>
        <begin position="608"/>
        <end position="649"/>
    </location>
</feature>
<dbReference type="OrthoDB" id="3945642at2759"/>
<feature type="compositionally biased region" description="Low complexity" evidence="2">
    <location>
        <begin position="131"/>
        <end position="144"/>
    </location>
</feature>
<evidence type="ECO:0000313" key="4">
    <source>
        <dbReference type="Proteomes" id="UP000325902"/>
    </source>
</evidence>
<sequence length="714" mass="75428">MTSMYDAMPGPPPPPPMPGAGPGPGGPPRPPVPGGGGAAAMPGGRPGGGPGGMPPGGPGGLGPGGPGGRPNANIHRPLDHQLGNATGPVTRSFHGWSFRKDREPGVEPSWARARKTPLPYSADELLRIVNRTTTTSPTSSSNKKGNGKGTVSEQYNSLRSSHQRALVDGLLEAVKAEERNQNAEWTLACIEQDIAEYIRRDRGKIREVREMRVVLRRGPRRDAPGASAPIGDGLPGVIIDLLNGQGQGPHQGTQPLHQQPFGAAPGGGLGLGGAPPGGAPRPAMNPGGPPAAGGPMGGPFGGPPGGPVGAPGGGPGSRPVGGPSGGPVGGPSGGPIGGPAGGPTGGPTVLPPPPIAPSFGAQKGGAGGGAGAGAHGPAGRGSVGPPPVASGGQKAGKGPSPPMIIPESEFSDELDDDDDSILGSSFGRPHKPTVKGKKSGDMPRVSMPFGRGQSRERERKSPKIREAEPHQNPTIIINNKIPREKNRDRHHRAHNRPKHERYYGSSSEENYGFTPGSSEDDNDDWSTGPSSMSSGSPPRHHHRSYSRERYDYPTVGMTREHKKPSPQHRPILRGYQRQPGGYPVDAEGYYENGGYDAMEQRRFDPGEDYRRYRAPHPALTDRGHRAYSPPNQYHERPRSGGRMRLPPAPEVNAYEAPWRRADAMRRLEEEELLEREAAAQADLDLYMRKQRVRTLEAAADETRGRRYGRRDDWW</sequence>
<gene>
    <name evidence="3" type="ORF">DBV05_g8164</name>
</gene>
<feature type="compositionally biased region" description="Gly residues" evidence="2">
    <location>
        <begin position="58"/>
        <end position="68"/>
    </location>
</feature>
<feature type="compositionally biased region" description="Gly residues" evidence="2">
    <location>
        <begin position="34"/>
        <end position="51"/>
    </location>
</feature>
<proteinExistence type="predicted"/>